<keyword evidence="4" id="KW-0223">Dioxygenase</keyword>
<accession>A0A1M7AX82</accession>
<gene>
    <name evidence="8" type="ORF">SAMN05444272_0667</name>
</gene>
<dbReference type="GO" id="GO:0031418">
    <property type="term" value="F:L-ascorbic acid binding"/>
    <property type="evidence" value="ECO:0007669"/>
    <property type="project" value="UniProtKB-KW"/>
</dbReference>
<dbReference type="GO" id="GO:0016705">
    <property type="term" value="F:oxidoreductase activity, acting on paired donors, with incorporation or reduction of molecular oxygen"/>
    <property type="evidence" value="ECO:0007669"/>
    <property type="project" value="InterPro"/>
</dbReference>
<dbReference type="Proteomes" id="UP000186002">
    <property type="component" value="Unassembled WGS sequence"/>
</dbReference>
<dbReference type="RefSeq" id="WP_073008786.1">
    <property type="nucleotide sequence ID" value="NZ_FRBW01000001.1"/>
</dbReference>
<evidence type="ECO:0000256" key="6">
    <source>
        <dbReference type="ARBA" id="ARBA00023004"/>
    </source>
</evidence>
<evidence type="ECO:0000313" key="8">
    <source>
        <dbReference type="EMBL" id="SHL47370.1"/>
    </source>
</evidence>
<keyword evidence="6" id="KW-0408">Iron</keyword>
<dbReference type="GO" id="GO:0051213">
    <property type="term" value="F:dioxygenase activity"/>
    <property type="evidence" value="ECO:0007669"/>
    <property type="project" value="UniProtKB-KW"/>
</dbReference>
<protein>
    <submittedName>
        <fullName evidence="8">PKHD-type hydroxylase</fullName>
    </submittedName>
</protein>
<feature type="domain" description="Fe2OG dioxygenase" evidence="7">
    <location>
        <begin position="81"/>
        <end position="178"/>
    </location>
</feature>
<sequence>MFTHSLPKLFSKTETQEIIRLSEDGRQKRGGLVGGIRHDNIRRAEISWLDDQGSAAWVMDRIVDAVARSNRDAFQFDITDFKERLQVAAYDEADEGHYDWHSDIGDGPIARHRKLTIVTQLSEAENYEGGELEINLGSASYSAPKELGSATLFASFMLHRVVPVQKGQRFSLTCWCHGPQFR</sequence>
<dbReference type="Gene3D" id="2.60.120.620">
    <property type="entry name" value="q2cbj1_9rhob like domain"/>
    <property type="match status" value="1"/>
</dbReference>
<keyword evidence="9" id="KW-1185">Reference proteome</keyword>
<evidence type="ECO:0000256" key="4">
    <source>
        <dbReference type="ARBA" id="ARBA00022964"/>
    </source>
</evidence>
<dbReference type="AlphaFoldDB" id="A0A1M7AX82"/>
<dbReference type="Pfam" id="PF13640">
    <property type="entry name" value="2OG-FeII_Oxy_3"/>
    <property type="match status" value="1"/>
</dbReference>
<name>A0A1M7AX82_9HYPH</name>
<dbReference type="STRING" id="735517.SAMN05444272_0667"/>
<evidence type="ECO:0000256" key="5">
    <source>
        <dbReference type="ARBA" id="ARBA00023002"/>
    </source>
</evidence>
<evidence type="ECO:0000256" key="1">
    <source>
        <dbReference type="ARBA" id="ARBA00001961"/>
    </source>
</evidence>
<keyword evidence="2" id="KW-0479">Metal-binding</keyword>
<evidence type="ECO:0000259" key="7">
    <source>
        <dbReference type="PROSITE" id="PS51471"/>
    </source>
</evidence>
<proteinExistence type="predicted"/>
<evidence type="ECO:0000256" key="3">
    <source>
        <dbReference type="ARBA" id="ARBA00022896"/>
    </source>
</evidence>
<comment type="cofactor">
    <cofactor evidence="1">
        <name>L-ascorbate</name>
        <dbReference type="ChEBI" id="CHEBI:38290"/>
    </cofactor>
</comment>
<dbReference type="InterPro" id="IPR044862">
    <property type="entry name" value="Pro_4_hyd_alph_FE2OG_OXY"/>
</dbReference>
<dbReference type="OrthoDB" id="9812472at2"/>
<dbReference type="GO" id="GO:0005506">
    <property type="term" value="F:iron ion binding"/>
    <property type="evidence" value="ECO:0007669"/>
    <property type="project" value="InterPro"/>
</dbReference>
<evidence type="ECO:0000313" key="9">
    <source>
        <dbReference type="Proteomes" id="UP000186002"/>
    </source>
</evidence>
<dbReference type="PROSITE" id="PS51471">
    <property type="entry name" value="FE2OG_OXY"/>
    <property type="match status" value="1"/>
</dbReference>
<dbReference type="InterPro" id="IPR006620">
    <property type="entry name" value="Pro_4_hyd_alph"/>
</dbReference>
<keyword evidence="5" id="KW-0560">Oxidoreductase</keyword>
<dbReference type="EMBL" id="FRBW01000001">
    <property type="protein sequence ID" value="SHL47370.1"/>
    <property type="molecule type" value="Genomic_DNA"/>
</dbReference>
<keyword evidence="3" id="KW-0847">Vitamin C</keyword>
<dbReference type="InterPro" id="IPR005123">
    <property type="entry name" value="Oxoglu/Fe-dep_dioxygenase_dom"/>
</dbReference>
<organism evidence="8 9">
    <name type="scientific">Roseibium suaedae</name>
    <dbReference type="NCBI Taxonomy" id="735517"/>
    <lineage>
        <taxon>Bacteria</taxon>
        <taxon>Pseudomonadati</taxon>
        <taxon>Pseudomonadota</taxon>
        <taxon>Alphaproteobacteria</taxon>
        <taxon>Hyphomicrobiales</taxon>
        <taxon>Stappiaceae</taxon>
        <taxon>Roseibium</taxon>
    </lineage>
</organism>
<reference evidence="8 9" key="1">
    <citation type="submission" date="2016-11" db="EMBL/GenBank/DDBJ databases">
        <authorList>
            <person name="Jaros S."/>
            <person name="Januszkiewicz K."/>
            <person name="Wedrychowicz H."/>
        </authorList>
    </citation>
    <scope>NUCLEOTIDE SEQUENCE [LARGE SCALE GENOMIC DNA]</scope>
    <source>
        <strain evidence="8 9">DSM 22153</strain>
    </source>
</reference>
<dbReference type="SMART" id="SM00702">
    <property type="entry name" value="P4Hc"/>
    <property type="match status" value="1"/>
</dbReference>
<evidence type="ECO:0000256" key="2">
    <source>
        <dbReference type="ARBA" id="ARBA00022723"/>
    </source>
</evidence>